<dbReference type="InterPro" id="IPR013785">
    <property type="entry name" value="Aldolase_TIM"/>
</dbReference>
<dbReference type="GO" id="GO:0000162">
    <property type="term" value="P:L-tryptophan biosynthetic process"/>
    <property type="evidence" value="ECO:0007669"/>
    <property type="project" value="UniProtKB-UniPathway"/>
</dbReference>
<dbReference type="InterPro" id="IPR044643">
    <property type="entry name" value="TrpF_fam"/>
</dbReference>
<evidence type="ECO:0000256" key="5">
    <source>
        <dbReference type="ARBA" id="ARBA00022605"/>
    </source>
</evidence>
<dbReference type="EC" id="5.3.1.24" evidence="3"/>
<keyword evidence="5" id="KW-0028">Amino-acid biosynthesis</keyword>
<keyword evidence="11" id="KW-1185">Reference proteome</keyword>
<accession>A0A8H7ZUF5</accession>
<dbReference type="AlphaFoldDB" id="A0A8H7ZUF5"/>
<dbReference type="EMBL" id="JAEFCI010006985">
    <property type="protein sequence ID" value="KAG5459347.1"/>
    <property type="molecule type" value="Genomic_DNA"/>
</dbReference>
<dbReference type="OrthoDB" id="524799at2759"/>
<dbReference type="UniPathway" id="UPA00035">
    <property type="reaction ID" value="UER00042"/>
</dbReference>
<gene>
    <name evidence="10" type="ORF">BJ554DRAFT_260</name>
</gene>
<evidence type="ECO:0000256" key="1">
    <source>
        <dbReference type="ARBA" id="ARBA00004664"/>
    </source>
</evidence>
<comment type="caution">
    <text evidence="10">The sequence shown here is derived from an EMBL/GenBank/DDBJ whole genome shotgun (WGS) entry which is preliminary data.</text>
</comment>
<dbReference type="Gene3D" id="3.20.20.70">
    <property type="entry name" value="Aldolase class I"/>
    <property type="match status" value="1"/>
</dbReference>
<dbReference type="Pfam" id="PF00697">
    <property type="entry name" value="PRAI"/>
    <property type="match status" value="1"/>
</dbReference>
<dbReference type="GO" id="GO:0004640">
    <property type="term" value="F:phosphoribosylanthranilate isomerase activity"/>
    <property type="evidence" value="ECO:0007669"/>
    <property type="project" value="UniProtKB-EC"/>
</dbReference>
<feature type="domain" description="N-(5'phosphoribosyl) anthranilate isomerase (PRAI)" evidence="9">
    <location>
        <begin position="40"/>
        <end position="210"/>
    </location>
</feature>
<protein>
    <recommendedName>
        <fullName evidence="4">N-(5'-phosphoribosyl)anthranilate isomerase</fullName>
        <ecNumber evidence="3">5.3.1.24</ecNumber>
    </recommendedName>
</protein>
<proteinExistence type="inferred from homology"/>
<keyword evidence="7" id="KW-0057">Aromatic amino acid biosynthesis</keyword>
<evidence type="ECO:0000256" key="4">
    <source>
        <dbReference type="ARBA" id="ARBA00022272"/>
    </source>
</evidence>
<evidence type="ECO:0000259" key="9">
    <source>
        <dbReference type="Pfam" id="PF00697"/>
    </source>
</evidence>
<evidence type="ECO:0000256" key="8">
    <source>
        <dbReference type="ARBA" id="ARBA00023235"/>
    </source>
</evidence>
<reference evidence="10 11" key="1">
    <citation type="journal article" name="Sci. Rep.">
        <title>Genome-scale phylogenetic analyses confirm Olpidium as the closest living zoosporic fungus to the non-flagellated, terrestrial fungi.</title>
        <authorList>
            <person name="Chang Y."/>
            <person name="Rochon D."/>
            <person name="Sekimoto S."/>
            <person name="Wang Y."/>
            <person name="Chovatia M."/>
            <person name="Sandor L."/>
            <person name="Salamov A."/>
            <person name="Grigoriev I.V."/>
            <person name="Stajich J.E."/>
            <person name="Spatafora J.W."/>
        </authorList>
    </citation>
    <scope>NUCLEOTIDE SEQUENCE [LARGE SCALE GENOMIC DNA]</scope>
    <source>
        <strain evidence="10">S191</strain>
    </source>
</reference>
<evidence type="ECO:0000256" key="7">
    <source>
        <dbReference type="ARBA" id="ARBA00023141"/>
    </source>
</evidence>
<dbReference type="PANTHER" id="PTHR42894">
    <property type="entry name" value="N-(5'-PHOSPHORIBOSYL)ANTHRANILATE ISOMERASE"/>
    <property type="match status" value="1"/>
</dbReference>
<sequence length="220" mass="22948">MIFAESKRKVSEAAAAEIVAAVRPMFGRPAEDGGDDDEEDWFRYHAAQSARAPKPLLVGVFQNQPASRVASIARRLRLDLIQLHGDEEPEFVRLLPAPCIKAFSVDAGAAPDAAASAEFARARQPGHHAHVLLDAHAGPGGAKGGGGVLFDPGLAARFSASGVPFILAGGLTPATVGAAVAAARPWAVDVSSGVETDGEKDPEKIREFVRAAKAACPRRC</sequence>
<dbReference type="PANTHER" id="PTHR42894:SF1">
    <property type="entry name" value="N-(5'-PHOSPHORIBOSYL)ANTHRANILATE ISOMERASE"/>
    <property type="match status" value="1"/>
</dbReference>
<dbReference type="InterPro" id="IPR011060">
    <property type="entry name" value="RibuloseP-bd_barrel"/>
</dbReference>
<organism evidence="10 11">
    <name type="scientific">Olpidium bornovanus</name>
    <dbReference type="NCBI Taxonomy" id="278681"/>
    <lineage>
        <taxon>Eukaryota</taxon>
        <taxon>Fungi</taxon>
        <taxon>Fungi incertae sedis</taxon>
        <taxon>Olpidiomycota</taxon>
        <taxon>Olpidiomycotina</taxon>
        <taxon>Olpidiomycetes</taxon>
        <taxon>Olpidiales</taxon>
        <taxon>Olpidiaceae</taxon>
        <taxon>Olpidium</taxon>
    </lineage>
</organism>
<comment type="similarity">
    <text evidence="2">Belongs to the TrpF family.</text>
</comment>
<evidence type="ECO:0000256" key="6">
    <source>
        <dbReference type="ARBA" id="ARBA00022822"/>
    </source>
</evidence>
<evidence type="ECO:0000256" key="3">
    <source>
        <dbReference type="ARBA" id="ARBA00012572"/>
    </source>
</evidence>
<dbReference type="HAMAP" id="MF_00135">
    <property type="entry name" value="PRAI"/>
    <property type="match status" value="1"/>
</dbReference>
<name>A0A8H7ZUF5_9FUNG</name>
<dbReference type="InterPro" id="IPR001240">
    <property type="entry name" value="PRAI_dom"/>
</dbReference>
<dbReference type="CDD" id="cd00405">
    <property type="entry name" value="PRAI"/>
    <property type="match status" value="1"/>
</dbReference>
<evidence type="ECO:0000313" key="10">
    <source>
        <dbReference type="EMBL" id="KAG5459347.1"/>
    </source>
</evidence>
<dbReference type="SUPFAM" id="SSF51366">
    <property type="entry name" value="Ribulose-phoshate binding barrel"/>
    <property type="match status" value="1"/>
</dbReference>
<keyword evidence="6" id="KW-0822">Tryptophan biosynthesis</keyword>
<evidence type="ECO:0000256" key="2">
    <source>
        <dbReference type="ARBA" id="ARBA00007571"/>
    </source>
</evidence>
<comment type="pathway">
    <text evidence="1">Amino-acid biosynthesis; L-tryptophan biosynthesis; L-tryptophan from chorismate: step 3/5.</text>
</comment>
<evidence type="ECO:0000313" key="11">
    <source>
        <dbReference type="Proteomes" id="UP000673691"/>
    </source>
</evidence>
<keyword evidence="8 10" id="KW-0413">Isomerase</keyword>
<dbReference type="Proteomes" id="UP000673691">
    <property type="component" value="Unassembled WGS sequence"/>
</dbReference>